<name>A0A645EK53_9ZZZZ</name>
<dbReference type="EMBL" id="VSSQ01048362">
    <property type="protein sequence ID" value="MPN02415.1"/>
    <property type="molecule type" value="Genomic_DNA"/>
</dbReference>
<feature type="transmembrane region" description="Helical" evidence="1">
    <location>
        <begin position="12"/>
        <end position="35"/>
    </location>
</feature>
<evidence type="ECO:0000313" key="2">
    <source>
        <dbReference type="EMBL" id="MPN02415.1"/>
    </source>
</evidence>
<keyword evidence="1" id="KW-1133">Transmembrane helix</keyword>
<gene>
    <name evidence="2" type="ORF">SDC9_149631</name>
</gene>
<keyword evidence="1" id="KW-0812">Transmembrane</keyword>
<dbReference type="AlphaFoldDB" id="A0A645EK53"/>
<evidence type="ECO:0000256" key="1">
    <source>
        <dbReference type="SAM" id="Phobius"/>
    </source>
</evidence>
<organism evidence="2">
    <name type="scientific">bioreactor metagenome</name>
    <dbReference type="NCBI Taxonomy" id="1076179"/>
    <lineage>
        <taxon>unclassified sequences</taxon>
        <taxon>metagenomes</taxon>
        <taxon>ecological metagenomes</taxon>
    </lineage>
</organism>
<proteinExistence type="predicted"/>
<sequence length="185" mass="20827">MENITQLLQPYISLAELIQILVSCISLAIALSSLYQSKKSIQLTEKSILSANRPYVMFYIETLDTVYFEKYIVIKNFGKSAAKILDLTFISKLDEKNDLNRLGSLVGGIIAPNQKFTTSMDTTFNETITGKIKYQDLDGAIYEEEFKIKTDMSSNLLWQKIKDQGDSAEATAIKQASQNIVKAFK</sequence>
<accession>A0A645EK53</accession>
<keyword evidence="1" id="KW-0472">Membrane</keyword>
<protein>
    <submittedName>
        <fullName evidence="2">Uncharacterized protein</fullName>
    </submittedName>
</protein>
<reference evidence="2" key="1">
    <citation type="submission" date="2019-08" db="EMBL/GenBank/DDBJ databases">
        <authorList>
            <person name="Kucharzyk K."/>
            <person name="Murdoch R.W."/>
            <person name="Higgins S."/>
            <person name="Loffler F."/>
        </authorList>
    </citation>
    <scope>NUCLEOTIDE SEQUENCE</scope>
</reference>
<comment type="caution">
    <text evidence="2">The sequence shown here is derived from an EMBL/GenBank/DDBJ whole genome shotgun (WGS) entry which is preliminary data.</text>
</comment>